<gene>
    <name evidence="1" type="ORF">FEM48_Zijuj12G0053100</name>
</gene>
<protein>
    <submittedName>
        <fullName evidence="1">Uncharacterized protein</fullName>
    </submittedName>
</protein>
<proteinExistence type="predicted"/>
<accession>A0A978UBE2</accession>
<reference evidence="1" key="1">
    <citation type="journal article" date="2021" name="Front. Plant Sci.">
        <title>Chromosome-Scale Genome Assembly for Chinese Sour Jujube and Insights Into Its Genome Evolution and Domestication Signature.</title>
        <authorList>
            <person name="Shen L.-Y."/>
            <person name="Luo H."/>
            <person name="Wang X.-L."/>
            <person name="Wang X.-M."/>
            <person name="Qiu X.-J."/>
            <person name="Liu H."/>
            <person name="Zhou S.-S."/>
            <person name="Jia K.-H."/>
            <person name="Nie S."/>
            <person name="Bao Y.-T."/>
            <person name="Zhang R.-G."/>
            <person name="Yun Q.-Z."/>
            <person name="Chai Y.-H."/>
            <person name="Lu J.-Y."/>
            <person name="Li Y."/>
            <person name="Zhao S.-W."/>
            <person name="Mao J.-F."/>
            <person name="Jia S.-G."/>
            <person name="Mao Y.-M."/>
        </authorList>
    </citation>
    <scope>NUCLEOTIDE SEQUENCE</scope>
    <source>
        <strain evidence="1">AT0</strain>
        <tissue evidence="1">Leaf</tissue>
    </source>
</reference>
<sequence>MDISNNNVFLKPIVISTTTITRVDRNQAKHNEGKIFLLWPISSWTLGWPMVGTLLDLGKMPHRALSELRCKYERTRSCVYEHDFHKISLALAAYSSRWGVLRSQLVTVWHVSQQDINETALIRQNVLWIEEEPRKMRQGQGLHVTRFGFLMTFNQ</sequence>
<dbReference type="AlphaFoldDB" id="A0A978UBE2"/>
<dbReference type="EMBL" id="JAEACU010000012">
    <property type="protein sequence ID" value="KAH7512085.1"/>
    <property type="molecule type" value="Genomic_DNA"/>
</dbReference>
<evidence type="ECO:0000313" key="1">
    <source>
        <dbReference type="EMBL" id="KAH7512085.1"/>
    </source>
</evidence>
<name>A0A978UBE2_ZIZJJ</name>
<dbReference type="Proteomes" id="UP000813462">
    <property type="component" value="Unassembled WGS sequence"/>
</dbReference>
<evidence type="ECO:0000313" key="2">
    <source>
        <dbReference type="Proteomes" id="UP000813462"/>
    </source>
</evidence>
<organism evidence="1 2">
    <name type="scientific">Ziziphus jujuba var. spinosa</name>
    <dbReference type="NCBI Taxonomy" id="714518"/>
    <lineage>
        <taxon>Eukaryota</taxon>
        <taxon>Viridiplantae</taxon>
        <taxon>Streptophyta</taxon>
        <taxon>Embryophyta</taxon>
        <taxon>Tracheophyta</taxon>
        <taxon>Spermatophyta</taxon>
        <taxon>Magnoliopsida</taxon>
        <taxon>eudicotyledons</taxon>
        <taxon>Gunneridae</taxon>
        <taxon>Pentapetalae</taxon>
        <taxon>rosids</taxon>
        <taxon>fabids</taxon>
        <taxon>Rosales</taxon>
        <taxon>Rhamnaceae</taxon>
        <taxon>Paliureae</taxon>
        <taxon>Ziziphus</taxon>
    </lineage>
</organism>
<comment type="caution">
    <text evidence="1">The sequence shown here is derived from an EMBL/GenBank/DDBJ whole genome shotgun (WGS) entry which is preliminary data.</text>
</comment>